<organism evidence="2 3">
    <name type="scientific">Dryococelus australis</name>
    <dbReference type="NCBI Taxonomy" id="614101"/>
    <lineage>
        <taxon>Eukaryota</taxon>
        <taxon>Metazoa</taxon>
        <taxon>Ecdysozoa</taxon>
        <taxon>Arthropoda</taxon>
        <taxon>Hexapoda</taxon>
        <taxon>Insecta</taxon>
        <taxon>Pterygota</taxon>
        <taxon>Neoptera</taxon>
        <taxon>Polyneoptera</taxon>
        <taxon>Phasmatodea</taxon>
        <taxon>Verophasmatodea</taxon>
        <taxon>Anareolatae</taxon>
        <taxon>Phasmatidae</taxon>
        <taxon>Eurycanthinae</taxon>
        <taxon>Dryococelus</taxon>
    </lineage>
</organism>
<accession>A0ABQ9H567</accession>
<protein>
    <recommendedName>
        <fullName evidence="1">DUF4371 domain-containing protein</fullName>
    </recommendedName>
</protein>
<reference evidence="2 3" key="1">
    <citation type="submission" date="2023-02" db="EMBL/GenBank/DDBJ databases">
        <title>LHISI_Scaffold_Assembly.</title>
        <authorList>
            <person name="Stuart O.P."/>
            <person name="Cleave R."/>
            <person name="Magrath M.J.L."/>
            <person name="Mikheyev A.S."/>
        </authorList>
    </citation>
    <scope>NUCLEOTIDE SEQUENCE [LARGE SCALE GENOMIC DNA]</scope>
    <source>
        <strain evidence="2">Daus_M_001</strain>
        <tissue evidence="2">Leg muscle</tissue>
    </source>
</reference>
<evidence type="ECO:0000313" key="2">
    <source>
        <dbReference type="EMBL" id="KAJ8879427.1"/>
    </source>
</evidence>
<comment type="caution">
    <text evidence="2">The sequence shown here is derived from an EMBL/GenBank/DDBJ whole genome shotgun (WGS) entry which is preliminary data.</text>
</comment>
<feature type="domain" description="DUF4371" evidence="1">
    <location>
        <begin position="9"/>
        <end position="106"/>
    </location>
</feature>
<proteinExistence type="predicted"/>
<dbReference type="PANTHER" id="PTHR45749:SF21">
    <property type="entry name" value="DUF4371 DOMAIN-CONTAINING PROTEIN"/>
    <property type="match status" value="1"/>
</dbReference>
<gene>
    <name evidence="2" type="ORF">PR048_020035</name>
</gene>
<dbReference type="Proteomes" id="UP001159363">
    <property type="component" value="Chromosome 6"/>
</dbReference>
<dbReference type="EMBL" id="JARBHB010000007">
    <property type="protein sequence ID" value="KAJ8879427.1"/>
    <property type="molecule type" value="Genomic_DNA"/>
</dbReference>
<name>A0ABQ9H567_9NEOP</name>
<evidence type="ECO:0000259" key="1">
    <source>
        <dbReference type="Pfam" id="PF14291"/>
    </source>
</evidence>
<dbReference type="PANTHER" id="PTHR45749">
    <property type="match status" value="1"/>
</dbReference>
<keyword evidence="3" id="KW-1185">Reference proteome</keyword>
<dbReference type="InterPro" id="IPR025398">
    <property type="entry name" value="DUF4371"/>
</dbReference>
<sequence length="138" mass="16286">MTLEKPEKKDGKFRAFLRYRAHTDEYLKHLIHCSRNATYVSPEIQNEIIGICGKLIEKKIVTEIIKAKCFAILGDEILDVSGQEQFPLCIRYVSNGDHPVLREDFVVFFPSKRFMWRIHIWKNLKSYVETWDLKLQGL</sequence>
<evidence type="ECO:0000313" key="3">
    <source>
        <dbReference type="Proteomes" id="UP001159363"/>
    </source>
</evidence>
<dbReference type="Pfam" id="PF14291">
    <property type="entry name" value="DUF4371"/>
    <property type="match status" value="1"/>
</dbReference>